<dbReference type="Proteomes" id="UP000326924">
    <property type="component" value="Unassembled WGS sequence"/>
</dbReference>
<evidence type="ECO:0000313" key="8">
    <source>
        <dbReference type="EMBL" id="KAA8897228.1"/>
    </source>
</evidence>
<feature type="region of interest" description="Disordered" evidence="5">
    <location>
        <begin position="67"/>
        <end position="101"/>
    </location>
</feature>
<dbReference type="InterPro" id="IPR051732">
    <property type="entry name" value="USF"/>
</dbReference>
<dbReference type="GO" id="GO:0000981">
    <property type="term" value="F:DNA-binding transcription factor activity, RNA polymerase II-specific"/>
    <property type="evidence" value="ECO:0007669"/>
    <property type="project" value="TreeGrafter"/>
</dbReference>
<evidence type="ECO:0000256" key="2">
    <source>
        <dbReference type="ARBA" id="ARBA00023015"/>
    </source>
</evidence>
<dbReference type="GO" id="GO:0005634">
    <property type="term" value="C:nucleus"/>
    <property type="evidence" value="ECO:0007669"/>
    <property type="project" value="UniProtKB-SubCell"/>
</dbReference>
<protein>
    <recommendedName>
        <fullName evidence="6">BHLH domain-containing protein</fullName>
    </recommendedName>
</protein>
<evidence type="ECO:0000256" key="4">
    <source>
        <dbReference type="ARBA" id="ARBA00023242"/>
    </source>
</evidence>
<dbReference type="GO" id="GO:0000978">
    <property type="term" value="F:RNA polymerase II cis-regulatory region sequence-specific DNA binding"/>
    <property type="evidence" value="ECO:0007669"/>
    <property type="project" value="TreeGrafter"/>
</dbReference>
<evidence type="ECO:0000313" key="7">
    <source>
        <dbReference type="EMBL" id="KAA8897227.1"/>
    </source>
</evidence>
<feature type="compositionally biased region" description="Polar residues" evidence="5">
    <location>
        <begin position="250"/>
        <end position="261"/>
    </location>
</feature>
<dbReference type="PANTHER" id="PTHR46117">
    <property type="entry name" value="FI24210P1"/>
    <property type="match status" value="1"/>
</dbReference>
<dbReference type="EMBL" id="VXIS01000202">
    <property type="protein sequence ID" value="KAA8897228.1"/>
    <property type="molecule type" value="Genomic_DNA"/>
</dbReference>
<sequence>MPFSIPFTSSAFKKSNTDLRVDIPPQMANGMQAYNGNTNGARNSPTPFIKNEPQDDTARFQSFSQHPDAYSMSANPHFQTQHGGFSDADFGGNDSVDPSQLTVQTGGFNFPAYSSSQGGLGFMNGGGALSIGDDDLRAGLQEDFLDGLESGDTRENGQDVFSYNELNRHRKNGNGVPTSQSYSHTPENPPAGSPFIRGFPQDQYQRLYKGPGDSPSSYQQSPLIGSGSTGHFDGFMAHKRKDGPGRSERSPSAMSPRTPNTPGLHGLSIVGAESMSLPGQPIHMRHQKTLSNPWDATPGSSYLDSPLSSPGIHIHASIPEVFKGKGASLPAKVDHMSGNSQEAKKRRRRESHNLVERRRRDNINERIQDLAQLVPHHRLEDEKVRKQLLNSGSLSPTAGASGSPPRATSMLAVGPGGVGRRAVASTGLTGEEKDKGPNKGDILNGAVGWTRDLMWAMQVKLEQEKQVRELVESLGRTYPFEQSEAERRMASELDAAIAKAKRENHNFGYSRAPGTGLRVPGFTDYAGQPLHGDGSDRVSPATSSGKSMQSGSSRGTPQKYWNDGIVLKEEEEEYMDMS</sequence>
<feature type="domain" description="BHLH" evidence="6">
    <location>
        <begin position="347"/>
        <end position="453"/>
    </location>
</feature>
<feature type="compositionally biased region" description="Polar residues" evidence="5">
    <location>
        <begin position="32"/>
        <end position="46"/>
    </location>
</feature>
<feature type="region of interest" description="Disordered" evidence="5">
    <location>
        <begin position="14"/>
        <end position="54"/>
    </location>
</feature>
<feature type="region of interest" description="Disordered" evidence="5">
    <location>
        <begin position="164"/>
        <end position="268"/>
    </location>
</feature>
<dbReference type="PANTHER" id="PTHR46117:SF3">
    <property type="entry name" value="FI24210P1"/>
    <property type="match status" value="1"/>
</dbReference>
<dbReference type="SUPFAM" id="SSF47459">
    <property type="entry name" value="HLH, helix-loop-helix DNA-binding domain"/>
    <property type="match status" value="1"/>
</dbReference>
<dbReference type="Gene3D" id="4.10.280.10">
    <property type="entry name" value="Helix-loop-helix DNA-binding domain"/>
    <property type="match status" value="1"/>
</dbReference>
<feature type="compositionally biased region" description="Polar residues" evidence="5">
    <location>
        <begin position="175"/>
        <end position="186"/>
    </location>
</feature>
<dbReference type="SMART" id="SM00353">
    <property type="entry name" value="HLH"/>
    <property type="match status" value="1"/>
</dbReference>
<dbReference type="OrthoDB" id="690068at2759"/>
<evidence type="ECO:0000259" key="6">
    <source>
        <dbReference type="PROSITE" id="PS50888"/>
    </source>
</evidence>
<proteinExistence type="predicted"/>
<dbReference type="Pfam" id="PF00010">
    <property type="entry name" value="HLH"/>
    <property type="match status" value="1"/>
</dbReference>
<evidence type="ECO:0000256" key="3">
    <source>
        <dbReference type="ARBA" id="ARBA00023163"/>
    </source>
</evidence>
<gene>
    <name evidence="8" type="ORF">FN846DRAFT_261753</name>
    <name evidence="7" type="ORF">FN846DRAFT_262539</name>
</gene>
<evidence type="ECO:0000256" key="5">
    <source>
        <dbReference type="SAM" id="MobiDB-lite"/>
    </source>
</evidence>
<keyword evidence="2" id="KW-0805">Transcription regulation</keyword>
<keyword evidence="4" id="KW-0539">Nucleus</keyword>
<feature type="compositionally biased region" description="Polar residues" evidence="5">
    <location>
        <begin position="72"/>
        <end position="83"/>
    </location>
</feature>
<dbReference type="InterPro" id="IPR036638">
    <property type="entry name" value="HLH_DNA-bd_sf"/>
</dbReference>
<evidence type="ECO:0000256" key="1">
    <source>
        <dbReference type="ARBA" id="ARBA00004123"/>
    </source>
</evidence>
<feature type="compositionally biased region" description="Polar residues" evidence="5">
    <location>
        <begin position="389"/>
        <end position="400"/>
    </location>
</feature>
<dbReference type="EMBL" id="VXIS01000202">
    <property type="protein sequence ID" value="KAA8897227.1"/>
    <property type="molecule type" value="Genomic_DNA"/>
</dbReference>
<keyword evidence="9" id="KW-1185">Reference proteome</keyword>
<comment type="subcellular location">
    <subcellularLocation>
        <location evidence="1">Nucleus</location>
    </subcellularLocation>
</comment>
<feature type="compositionally biased region" description="Low complexity" evidence="5">
    <location>
        <begin position="543"/>
        <end position="555"/>
    </location>
</feature>
<comment type="caution">
    <text evidence="8">The sequence shown here is derived from an EMBL/GenBank/DDBJ whole genome shotgun (WGS) entry which is preliminary data.</text>
</comment>
<dbReference type="AlphaFoldDB" id="A0A5J5ENH4"/>
<name>A0A5J5ENH4_9PEZI</name>
<feature type="compositionally biased region" description="Acidic residues" evidence="5">
    <location>
        <begin position="569"/>
        <end position="578"/>
    </location>
</feature>
<dbReference type="CDD" id="cd11387">
    <property type="entry name" value="bHLHzip_USF_MITF"/>
    <property type="match status" value="1"/>
</dbReference>
<organism evidence="8 9">
    <name type="scientific">Sphaerosporella brunnea</name>
    <dbReference type="NCBI Taxonomy" id="1250544"/>
    <lineage>
        <taxon>Eukaryota</taxon>
        <taxon>Fungi</taxon>
        <taxon>Dikarya</taxon>
        <taxon>Ascomycota</taxon>
        <taxon>Pezizomycotina</taxon>
        <taxon>Pezizomycetes</taxon>
        <taxon>Pezizales</taxon>
        <taxon>Pyronemataceae</taxon>
        <taxon>Sphaerosporella</taxon>
    </lineage>
</organism>
<feature type="region of interest" description="Disordered" evidence="5">
    <location>
        <begin position="389"/>
        <end position="416"/>
    </location>
</feature>
<feature type="compositionally biased region" description="Polar residues" evidence="5">
    <location>
        <begin position="214"/>
        <end position="223"/>
    </location>
</feature>
<evidence type="ECO:0000313" key="9">
    <source>
        <dbReference type="Proteomes" id="UP000326924"/>
    </source>
</evidence>
<feature type="region of interest" description="Disordered" evidence="5">
    <location>
        <begin position="522"/>
        <end position="578"/>
    </location>
</feature>
<feature type="region of interest" description="Disordered" evidence="5">
    <location>
        <begin position="332"/>
        <end position="360"/>
    </location>
</feature>
<keyword evidence="3" id="KW-0804">Transcription</keyword>
<dbReference type="GO" id="GO:0046983">
    <property type="term" value="F:protein dimerization activity"/>
    <property type="evidence" value="ECO:0007669"/>
    <property type="project" value="InterPro"/>
</dbReference>
<accession>A0A5J5ENH4</accession>
<dbReference type="InterPro" id="IPR011598">
    <property type="entry name" value="bHLH_dom"/>
</dbReference>
<dbReference type="PROSITE" id="PS50888">
    <property type="entry name" value="BHLH"/>
    <property type="match status" value="1"/>
</dbReference>
<reference evidence="8 9" key="1">
    <citation type="submission" date="2019-09" db="EMBL/GenBank/DDBJ databases">
        <title>Draft genome of the ectomycorrhizal ascomycete Sphaerosporella brunnea.</title>
        <authorList>
            <consortium name="DOE Joint Genome Institute"/>
            <person name="Benucci G.M."/>
            <person name="Marozzi G."/>
            <person name="Antonielli L."/>
            <person name="Sanchez S."/>
            <person name="Marco P."/>
            <person name="Wang X."/>
            <person name="Falini L.B."/>
            <person name="Barry K."/>
            <person name="Haridas S."/>
            <person name="Lipzen A."/>
            <person name="Labutti K."/>
            <person name="Grigoriev I.V."/>
            <person name="Murat C."/>
            <person name="Martin F."/>
            <person name="Albertini E."/>
            <person name="Donnini D."/>
            <person name="Bonito G."/>
        </authorList>
    </citation>
    <scope>NUCLEOTIDE SEQUENCE [LARGE SCALE GENOMIC DNA]</scope>
    <source>
        <strain evidence="8 9">Sb_GMNB300</strain>
    </source>
</reference>
<dbReference type="InParanoid" id="A0A5J5ENH4"/>
<feature type="compositionally biased region" description="Basic and acidic residues" evidence="5">
    <location>
        <begin position="351"/>
        <end position="360"/>
    </location>
</feature>